<dbReference type="SUPFAM" id="SSF51735">
    <property type="entry name" value="NAD(P)-binding Rossmann-fold domains"/>
    <property type="match status" value="1"/>
</dbReference>
<dbReference type="InterPro" id="IPR013154">
    <property type="entry name" value="ADH-like_N"/>
</dbReference>
<dbReference type="InterPro" id="IPR036291">
    <property type="entry name" value="NAD(P)-bd_dom_sf"/>
</dbReference>
<dbReference type="EMBL" id="JACYTR010000057">
    <property type="protein sequence ID" value="MBD8527620.1"/>
    <property type="molecule type" value="Genomic_DNA"/>
</dbReference>
<dbReference type="InterPro" id="IPR013149">
    <property type="entry name" value="ADH-like_C"/>
</dbReference>
<dbReference type="PANTHER" id="PTHR43677">
    <property type="entry name" value="SHORT-CHAIN DEHYDROGENASE/REDUCTASE"/>
    <property type="match status" value="1"/>
</dbReference>
<dbReference type="InterPro" id="IPR051397">
    <property type="entry name" value="Zn-ADH-like_protein"/>
</dbReference>
<dbReference type="SMART" id="SM00829">
    <property type="entry name" value="PKS_ER"/>
    <property type="match status" value="1"/>
</dbReference>
<dbReference type="InterPro" id="IPR020843">
    <property type="entry name" value="ER"/>
</dbReference>
<dbReference type="InterPro" id="IPR011032">
    <property type="entry name" value="GroES-like_sf"/>
</dbReference>
<dbReference type="Pfam" id="PF08240">
    <property type="entry name" value="ADH_N"/>
    <property type="match status" value="1"/>
</dbReference>
<gene>
    <name evidence="2" type="ORF">IFO71_17890</name>
</gene>
<protein>
    <submittedName>
        <fullName evidence="2">NADPH:quinone oxidoreductase family protein</fullName>
    </submittedName>
</protein>
<dbReference type="GO" id="GO:0016491">
    <property type="term" value="F:oxidoreductase activity"/>
    <property type="evidence" value="ECO:0007669"/>
    <property type="project" value="InterPro"/>
</dbReference>
<dbReference type="Proteomes" id="UP000613768">
    <property type="component" value="Unassembled WGS sequence"/>
</dbReference>
<comment type="caution">
    <text evidence="2">The sequence shown here is derived from an EMBL/GenBank/DDBJ whole genome shotgun (WGS) entry which is preliminary data.</text>
</comment>
<dbReference type="SUPFAM" id="SSF50129">
    <property type="entry name" value="GroES-like"/>
    <property type="match status" value="1"/>
</dbReference>
<dbReference type="RefSeq" id="WP_192031038.1">
    <property type="nucleotide sequence ID" value="NZ_JACYTR010000057.1"/>
</dbReference>
<dbReference type="CDD" id="cd08241">
    <property type="entry name" value="QOR1"/>
    <property type="match status" value="1"/>
</dbReference>
<organism evidence="2 3">
    <name type="scientific">Pseudomarimonas arenosa</name>
    <dbReference type="NCBI Taxonomy" id="2774145"/>
    <lineage>
        <taxon>Bacteria</taxon>
        <taxon>Pseudomonadati</taxon>
        <taxon>Pseudomonadota</taxon>
        <taxon>Gammaproteobacteria</taxon>
        <taxon>Lysobacterales</taxon>
        <taxon>Lysobacteraceae</taxon>
        <taxon>Pseudomarimonas</taxon>
    </lineage>
</organism>
<evidence type="ECO:0000313" key="2">
    <source>
        <dbReference type="EMBL" id="MBD8527620.1"/>
    </source>
</evidence>
<feature type="domain" description="Enoyl reductase (ER)" evidence="1">
    <location>
        <begin position="10"/>
        <end position="321"/>
    </location>
</feature>
<dbReference type="Gene3D" id="3.40.50.720">
    <property type="entry name" value="NAD(P)-binding Rossmann-like Domain"/>
    <property type="match status" value="1"/>
</dbReference>
<reference evidence="2 3" key="1">
    <citation type="submission" date="2020-09" db="EMBL/GenBank/DDBJ databases">
        <title>Pseudoxanthomonas sp. CAU 1598 isolated from sand of Yaerae Beach.</title>
        <authorList>
            <person name="Kim W."/>
        </authorList>
    </citation>
    <scope>NUCLEOTIDE SEQUENCE [LARGE SCALE GENOMIC DNA]</scope>
    <source>
        <strain evidence="2 3">CAU 1598</strain>
    </source>
</reference>
<keyword evidence="3" id="KW-1185">Reference proteome</keyword>
<dbReference type="Gene3D" id="3.90.180.10">
    <property type="entry name" value="Medium-chain alcohol dehydrogenases, catalytic domain"/>
    <property type="match status" value="1"/>
</dbReference>
<sequence length="323" mass="33783">MQALVCHQWGGPELLQVQELPAPQPGPGQISIRVRAASLNFPDLLMIQNKYQVQPALPFVPGAEIAGEILAVGEGVQGLQSGMSVAALCGTGGFAEQCVVDAAMAMPLPPGTPMPLAASLALAFGTSWHALRDRAALQAGETVLVLGAAGGVGLAAVGIAKAIGARVLAAVSSEAKAEVCRQHGADEVVLYEQQDLRQAVKAFSAHGVDVVFDAVGGKLAESAFRSIAWRGRYLVIGFASGEIPALPWNLPLLKGASIVGVFWGEFARREPRRNAEGIGELLSWIQSGKLRPEISRVYSLADAAQAFVDMAERRVVGKVVIAP</sequence>
<evidence type="ECO:0000259" key="1">
    <source>
        <dbReference type="SMART" id="SM00829"/>
    </source>
</evidence>
<proteinExistence type="predicted"/>
<dbReference type="Pfam" id="PF00107">
    <property type="entry name" value="ADH_zinc_N"/>
    <property type="match status" value="1"/>
</dbReference>
<dbReference type="AlphaFoldDB" id="A0AAW3ZRX2"/>
<evidence type="ECO:0000313" key="3">
    <source>
        <dbReference type="Proteomes" id="UP000613768"/>
    </source>
</evidence>
<dbReference type="PANTHER" id="PTHR43677:SF4">
    <property type="entry name" value="QUINONE OXIDOREDUCTASE-LIKE PROTEIN 2"/>
    <property type="match status" value="1"/>
</dbReference>
<accession>A0AAW3ZRX2</accession>
<name>A0AAW3ZRX2_9GAMM</name>